<organism evidence="2 3">
    <name type="scientific">Corallibacter vietnamensis</name>
    <dbReference type="NCBI Taxonomy" id="904130"/>
    <lineage>
        <taxon>Bacteria</taxon>
        <taxon>Pseudomonadati</taxon>
        <taxon>Bacteroidota</taxon>
        <taxon>Flavobacteriia</taxon>
        <taxon>Flavobacteriales</taxon>
        <taxon>Flavobacteriaceae</taxon>
        <taxon>Corallibacter</taxon>
    </lineage>
</organism>
<dbReference type="SUPFAM" id="SSF55136">
    <property type="entry name" value="Probable bacterial effector-binding domain"/>
    <property type="match status" value="1"/>
</dbReference>
<gene>
    <name evidence="2" type="ORF">GCM10022271_13310</name>
</gene>
<accession>A0ABP7H7D2</accession>
<dbReference type="EMBL" id="BAABBI010000001">
    <property type="protein sequence ID" value="GAA3782339.1"/>
    <property type="molecule type" value="Genomic_DNA"/>
</dbReference>
<dbReference type="Pfam" id="PF06445">
    <property type="entry name" value="GyrI-like"/>
    <property type="match status" value="1"/>
</dbReference>
<evidence type="ECO:0000313" key="2">
    <source>
        <dbReference type="EMBL" id="GAA3782339.1"/>
    </source>
</evidence>
<proteinExistence type="predicted"/>
<reference evidence="3" key="1">
    <citation type="journal article" date="2019" name="Int. J. Syst. Evol. Microbiol.">
        <title>The Global Catalogue of Microorganisms (GCM) 10K type strain sequencing project: providing services to taxonomists for standard genome sequencing and annotation.</title>
        <authorList>
            <consortium name="The Broad Institute Genomics Platform"/>
            <consortium name="The Broad Institute Genome Sequencing Center for Infectious Disease"/>
            <person name="Wu L."/>
            <person name="Ma J."/>
        </authorList>
    </citation>
    <scope>NUCLEOTIDE SEQUENCE [LARGE SCALE GENOMIC DNA]</scope>
    <source>
        <strain evidence="3">JCM 17525</strain>
    </source>
</reference>
<evidence type="ECO:0000313" key="3">
    <source>
        <dbReference type="Proteomes" id="UP001501456"/>
    </source>
</evidence>
<comment type="caution">
    <text evidence="2">The sequence shown here is derived from an EMBL/GenBank/DDBJ whole genome shotgun (WGS) entry which is preliminary data.</text>
</comment>
<dbReference type="RefSeq" id="WP_344728591.1">
    <property type="nucleotide sequence ID" value="NZ_BAABBI010000001.1"/>
</dbReference>
<dbReference type="InterPro" id="IPR029442">
    <property type="entry name" value="GyrI-like"/>
</dbReference>
<dbReference type="InterPro" id="IPR023393">
    <property type="entry name" value="START-like_dom_sf"/>
</dbReference>
<dbReference type="CDD" id="cd07818">
    <property type="entry name" value="SRPBCC_1"/>
    <property type="match status" value="1"/>
</dbReference>
<feature type="domain" description="AraC effector-binding" evidence="1">
    <location>
        <begin position="179"/>
        <end position="339"/>
    </location>
</feature>
<dbReference type="InterPro" id="IPR010499">
    <property type="entry name" value="AraC_E-bd"/>
</dbReference>
<name>A0ABP7H7D2_9FLAO</name>
<dbReference type="SMART" id="SM00871">
    <property type="entry name" value="AraC_E_bind"/>
    <property type="match status" value="1"/>
</dbReference>
<dbReference type="Proteomes" id="UP001501456">
    <property type="component" value="Unassembled WGS sequence"/>
</dbReference>
<evidence type="ECO:0000259" key="1">
    <source>
        <dbReference type="SMART" id="SM00871"/>
    </source>
</evidence>
<dbReference type="Gene3D" id="3.20.80.10">
    <property type="entry name" value="Regulatory factor, effector binding domain"/>
    <property type="match status" value="1"/>
</dbReference>
<sequence>MKVFKYLLFLLLIIVIGLSVYIAVQPNSFEVKRERTINAPNAVIYNNVIDFKNWEAWSSWVEKDSTTKITLSEKTKGIGGAYSWTDKDGKGAMKTIATTPYTSIDQELQFGDYEPSKIHWEFSPTSDGNTNVTWKMNSDNVPFMFKAFALVSGGFDNMIGPDFERGLEKLDSIVTESMKVYSIKTKGTTTHSGGFYIYNTTSCKISDLENKMQEMLPEVIAYAKKNNISIAGAPFVYYHKWDETNNAVMFSCCVPTTAQVITTESDILTGQLEPFKAVKTTLKGDYSNLKEAWDKTMNYITKNAFEFSENGPMLETYITEPTNEPNPANWVTDIYIAIKE</sequence>
<dbReference type="Gene3D" id="3.30.530.20">
    <property type="match status" value="1"/>
</dbReference>
<keyword evidence="3" id="KW-1185">Reference proteome</keyword>
<dbReference type="SUPFAM" id="SSF55961">
    <property type="entry name" value="Bet v1-like"/>
    <property type="match status" value="1"/>
</dbReference>
<dbReference type="InterPro" id="IPR011256">
    <property type="entry name" value="Reg_factor_effector_dom_sf"/>
</dbReference>
<protein>
    <submittedName>
        <fullName evidence="2">SRPBCC family protein</fullName>
    </submittedName>
</protein>